<dbReference type="Proteomes" id="UP000277212">
    <property type="component" value="Unassembled WGS sequence"/>
</dbReference>
<accession>A0A3M2SCG5</accession>
<protein>
    <submittedName>
        <fullName evidence="2">Uncharacterized protein</fullName>
    </submittedName>
</protein>
<evidence type="ECO:0000256" key="1">
    <source>
        <dbReference type="SAM" id="MobiDB-lite"/>
    </source>
</evidence>
<feature type="compositionally biased region" description="Polar residues" evidence="1">
    <location>
        <begin position="59"/>
        <end position="68"/>
    </location>
</feature>
<comment type="caution">
    <text evidence="2">The sequence shown here is derived from an EMBL/GenBank/DDBJ whole genome shotgun (WGS) entry which is preliminary data.</text>
</comment>
<sequence length="68" mass="7769">MQQMSRRIGRGKQLCCCWRLGVEKSDLVGCNDDRGRTGTAQAQPELRQPQPSLPEQRLSLEQQELNSR</sequence>
<evidence type="ECO:0000313" key="3">
    <source>
        <dbReference type="Proteomes" id="UP000277212"/>
    </source>
</evidence>
<organism evidence="2 3">
    <name type="scientific">Fusarium kuroshium</name>
    <dbReference type="NCBI Taxonomy" id="2010991"/>
    <lineage>
        <taxon>Eukaryota</taxon>
        <taxon>Fungi</taxon>
        <taxon>Dikarya</taxon>
        <taxon>Ascomycota</taxon>
        <taxon>Pezizomycotina</taxon>
        <taxon>Sordariomycetes</taxon>
        <taxon>Hypocreomycetidae</taxon>
        <taxon>Hypocreales</taxon>
        <taxon>Nectriaceae</taxon>
        <taxon>Fusarium</taxon>
        <taxon>Fusarium solani species complex</taxon>
    </lineage>
</organism>
<name>A0A3M2SCG5_9HYPO</name>
<feature type="region of interest" description="Disordered" evidence="1">
    <location>
        <begin position="29"/>
        <end position="68"/>
    </location>
</feature>
<proteinExistence type="predicted"/>
<reference evidence="2 3" key="1">
    <citation type="submission" date="2017-06" db="EMBL/GenBank/DDBJ databases">
        <title>Comparative genomic analysis of Ambrosia Fusariam Clade fungi.</title>
        <authorList>
            <person name="Stajich J.E."/>
            <person name="Carrillo J."/>
            <person name="Kijimoto T."/>
            <person name="Eskalen A."/>
            <person name="O'Donnell K."/>
            <person name="Kasson M."/>
        </authorList>
    </citation>
    <scope>NUCLEOTIDE SEQUENCE [LARGE SCALE GENOMIC DNA]</scope>
    <source>
        <strain evidence="2">UCR3666</strain>
    </source>
</reference>
<dbReference type="EMBL" id="NKUJ01000068">
    <property type="protein sequence ID" value="RMJ15261.1"/>
    <property type="molecule type" value="Genomic_DNA"/>
</dbReference>
<gene>
    <name evidence="2" type="ORF">CDV36_005075</name>
</gene>
<keyword evidence="3" id="KW-1185">Reference proteome</keyword>
<evidence type="ECO:0000313" key="2">
    <source>
        <dbReference type="EMBL" id="RMJ15261.1"/>
    </source>
</evidence>
<dbReference type="AlphaFoldDB" id="A0A3M2SCG5"/>